<sequence>MLFETSVLNRQVFLQRLIPLCVVLCLSANSLDGAQSRNGTREWWKSEEIRLELELSDEAVASIDAIFQTTMPELRAAYRLLRKHQEQFDQLLERVNVTEEEVLHEVDHLETARAEANKARAMMLFKMRRVFTPDQRNKLDKIRERRQNERRTREPNDSQRRR</sequence>
<dbReference type="Gene3D" id="1.20.120.1490">
    <property type="match status" value="1"/>
</dbReference>
<evidence type="ECO:0000313" key="3">
    <source>
        <dbReference type="EMBL" id="SUZ75610.1"/>
    </source>
</evidence>
<gene>
    <name evidence="3" type="ORF">METZ01_LOCUS28464</name>
</gene>
<reference evidence="3" key="1">
    <citation type="submission" date="2018-05" db="EMBL/GenBank/DDBJ databases">
        <authorList>
            <person name="Lanie J.A."/>
            <person name="Ng W.-L."/>
            <person name="Kazmierczak K.M."/>
            <person name="Andrzejewski T.M."/>
            <person name="Davidsen T.M."/>
            <person name="Wayne K.J."/>
            <person name="Tettelin H."/>
            <person name="Glass J.I."/>
            <person name="Rusch D."/>
            <person name="Podicherti R."/>
            <person name="Tsui H.-C.T."/>
            <person name="Winkler M.E."/>
        </authorList>
    </citation>
    <scope>NUCLEOTIDE SEQUENCE</scope>
</reference>
<protein>
    <recommendedName>
        <fullName evidence="4">Periplasmic heavy metal sensor</fullName>
    </recommendedName>
</protein>
<evidence type="ECO:0008006" key="4">
    <source>
        <dbReference type="Google" id="ProtNLM"/>
    </source>
</evidence>
<feature type="region of interest" description="Disordered" evidence="2">
    <location>
        <begin position="136"/>
        <end position="162"/>
    </location>
</feature>
<evidence type="ECO:0000256" key="1">
    <source>
        <dbReference type="SAM" id="Coils"/>
    </source>
</evidence>
<dbReference type="AlphaFoldDB" id="A0A381Q995"/>
<keyword evidence="1" id="KW-0175">Coiled coil</keyword>
<dbReference type="InterPro" id="IPR025961">
    <property type="entry name" value="Metal_resist"/>
</dbReference>
<proteinExistence type="predicted"/>
<dbReference type="Pfam" id="PF13801">
    <property type="entry name" value="Metal_resist"/>
    <property type="match status" value="1"/>
</dbReference>
<organism evidence="3">
    <name type="scientific">marine metagenome</name>
    <dbReference type="NCBI Taxonomy" id="408172"/>
    <lineage>
        <taxon>unclassified sequences</taxon>
        <taxon>metagenomes</taxon>
        <taxon>ecological metagenomes</taxon>
    </lineage>
</organism>
<dbReference type="EMBL" id="UINC01001251">
    <property type="protein sequence ID" value="SUZ75610.1"/>
    <property type="molecule type" value="Genomic_DNA"/>
</dbReference>
<accession>A0A381Q995</accession>
<feature type="coiled-coil region" evidence="1">
    <location>
        <begin position="74"/>
        <end position="101"/>
    </location>
</feature>
<name>A0A381Q995_9ZZZZ</name>
<evidence type="ECO:0000256" key="2">
    <source>
        <dbReference type="SAM" id="MobiDB-lite"/>
    </source>
</evidence>